<dbReference type="RefSeq" id="XP_030755477.1">
    <property type="nucleotide sequence ID" value="XM_030899617.1"/>
</dbReference>
<dbReference type="PANTHER" id="PTHR46698:SF4">
    <property type="entry name" value="CROSSVEINLESS 2"/>
    <property type="match status" value="1"/>
</dbReference>
<evidence type="ECO:0000256" key="4">
    <source>
        <dbReference type="SAM" id="MobiDB-lite"/>
    </source>
</evidence>
<evidence type="ECO:0000313" key="7">
    <source>
        <dbReference type="Proteomes" id="UP000504635"/>
    </source>
</evidence>
<dbReference type="SMART" id="SM00214">
    <property type="entry name" value="VWC"/>
    <property type="match status" value="2"/>
</dbReference>
<keyword evidence="2" id="KW-0964">Secreted</keyword>
<dbReference type="InParanoid" id="A0A6J2XVB5"/>
<organism evidence="7 8">
    <name type="scientific">Sitophilus oryzae</name>
    <name type="common">Rice weevil</name>
    <name type="synonym">Curculio oryzae</name>
    <dbReference type="NCBI Taxonomy" id="7048"/>
    <lineage>
        <taxon>Eukaryota</taxon>
        <taxon>Metazoa</taxon>
        <taxon>Ecdysozoa</taxon>
        <taxon>Arthropoda</taxon>
        <taxon>Hexapoda</taxon>
        <taxon>Insecta</taxon>
        <taxon>Pterygota</taxon>
        <taxon>Neoptera</taxon>
        <taxon>Endopterygota</taxon>
        <taxon>Coleoptera</taxon>
        <taxon>Polyphaga</taxon>
        <taxon>Cucujiformia</taxon>
        <taxon>Curculionidae</taxon>
        <taxon>Dryophthorinae</taxon>
        <taxon>Sitophilus</taxon>
    </lineage>
</organism>
<evidence type="ECO:0000313" key="8">
    <source>
        <dbReference type="RefSeq" id="XP_030755477.1"/>
    </source>
</evidence>
<proteinExistence type="predicted"/>
<dbReference type="OrthoDB" id="6132182at2759"/>
<sequence length="1009" mass="111476">MYRNRNFSLLFVLVTINFLFIGLANAGIMKRSIRMVREVYPPDIEPENEGNQAQVCIVGDVVYGAEEPVPAEQPCLKCHCRPPGVQCETVQCAKKPGCKAIHRPNRCCPDYQCECEHNGKIYANGEKLETNPGGECKVCYCRGGEVQCAEVSCYIRKDCEGKRVPGTCCPKYDHCPPIDSVLDRNALTTEATPNTLKPIVLELWQTPFINSTEVPGSTPSLNGILEENNKVPDTDESSTAAPTFGEISKEKEEMLPRITIQEIVPERKEIPVTAPPKNLLPDLQGTLLIEEAIPTSENTSNDLNIDADPESSEVSEVFQHPPPVLRIGDKLLFLKKGELIPEKDTSSPHTVITIIGAEGLQRGGVEDSLEVHEVKIDAETDVQHISKEPLEPVAEGESPNETQAEIEILTTPQNDNRDIKPEEDSANSDTNDLELKVAESTHILSLVKKNWRKGNTETTTTMSTTQIPHINEVPTTLINNIEKPHQTGETLISTTTEAPLETEVTTTDKYESDISTISPTTHIPPTTTIPVKNRSVDIPKTGELIPDHQNPSYPPIPDIMPEVGDVSQKFEIELENDNSTTMEIKILPDVLDFLSNNTGPPKNLTNPEWLKIEEKNSTNETTLQGYKDMELPEELLNQKSPIDEVNNSESVENTTVSLYEPTGLVKQTLNEQNTNSSQNLSEDKPSLDSGTMLEMQPQLIAEVKIDEVESTTVLTTTEFSKDTEDLVKETFKSVTNSGNFSDASDEKEIGLKSVESIEMFESREQITPRINNSAIVIDEDASVERNTEENLSEINLEVSKEGTVSVEINKEDPTSEARDMLLSSAGVELGSVEIIDTNTKPLLTDVEIIDESKPVPGGIINTGENTPTDEVEIINVLNTPKPTKAGKVESSTYELLPTPEQAQYKKMSRRSVASENQDDDIFKDLEKELNGDTLQPTKNIAEEKAESDKVFQELLEETQNKKAQIKPQSQEQETVNNVGNAIAGFLFKGRVPDPKVFSLVGRLLVNQPA</sequence>
<evidence type="ECO:0000256" key="1">
    <source>
        <dbReference type="ARBA" id="ARBA00004613"/>
    </source>
</evidence>
<evidence type="ECO:0000256" key="5">
    <source>
        <dbReference type="SAM" id="SignalP"/>
    </source>
</evidence>
<protein>
    <submittedName>
        <fullName evidence="8">Probable GPI-anchored adhesin-like protein PGA55</fullName>
    </submittedName>
</protein>
<reference evidence="8" key="1">
    <citation type="submission" date="2025-08" db="UniProtKB">
        <authorList>
            <consortium name="RefSeq"/>
        </authorList>
    </citation>
    <scope>IDENTIFICATION</scope>
    <source>
        <tissue evidence="8">Gonads</tissue>
    </source>
</reference>
<dbReference type="AlphaFoldDB" id="A0A6J2XVB5"/>
<dbReference type="PROSITE" id="PS50184">
    <property type="entry name" value="VWFC_2"/>
    <property type="match status" value="1"/>
</dbReference>
<dbReference type="Gene3D" id="2.10.70.10">
    <property type="entry name" value="Complement Module, domain 1"/>
    <property type="match status" value="1"/>
</dbReference>
<comment type="subcellular location">
    <subcellularLocation>
        <location evidence="1">Secreted</location>
    </subcellularLocation>
</comment>
<name>A0A6J2XVB5_SITOR</name>
<feature type="region of interest" description="Disordered" evidence="4">
    <location>
        <begin position="409"/>
        <end position="430"/>
    </location>
</feature>
<evidence type="ECO:0000256" key="3">
    <source>
        <dbReference type="ARBA" id="ARBA00022729"/>
    </source>
</evidence>
<evidence type="ECO:0000256" key="2">
    <source>
        <dbReference type="ARBA" id="ARBA00022525"/>
    </source>
</evidence>
<dbReference type="SUPFAM" id="SSF57603">
    <property type="entry name" value="FnI-like domain"/>
    <property type="match status" value="2"/>
</dbReference>
<dbReference type="InterPro" id="IPR052424">
    <property type="entry name" value="Kielin_Chordin-BMP_Reg"/>
</dbReference>
<feature type="signal peptide" evidence="5">
    <location>
        <begin position="1"/>
        <end position="26"/>
    </location>
</feature>
<gene>
    <name evidence="8" type="primary">LOC115881895</name>
</gene>
<keyword evidence="7" id="KW-1185">Reference proteome</keyword>
<dbReference type="GeneID" id="115881895"/>
<feature type="region of interest" description="Disordered" evidence="4">
    <location>
        <begin position="671"/>
        <end position="690"/>
    </location>
</feature>
<dbReference type="Proteomes" id="UP000504635">
    <property type="component" value="Unplaced"/>
</dbReference>
<dbReference type="PANTHER" id="PTHR46698">
    <property type="entry name" value="CROSSVEINLESS 2"/>
    <property type="match status" value="1"/>
</dbReference>
<keyword evidence="3 5" id="KW-0732">Signal</keyword>
<accession>A0A6J2XVB5</accession>
<dbReference type="GO" id="GO:0005576">
    <property type="term" value="C:extracellular region"/>
    <property type="evidence" value="ECO:0007669"/>
    <property type="project" value="UniProtKB-SubCell"/>
</dbReference>
<evidence type="ECO:0000259" key="6">
    <source>
        <dbReference type="PROSITE" id="PS50184"/>
    </source>
</evidence>
<feature type="compositionally biased region" description="Polar residues" evidence="4">
    <location>
        <begin position="671"/>
        <end position="680"/>
    </location>
</feature>
<dbReference type="KEGG" id="soy:115881895"/>
<feature type="chain" id="PRO_5026905261" evidence="5">
    <location>
        <begin position="27"/>
        <end position="1009"/>
    </location>
</feature>
<feature type="domain" description="VWFC" evidence="6">
    <location>
        <begin position="115"/>
        <end position="176"/>
    </location>
</feature>
<dbReference type="GO" id="GO:0030513">
    <property type="term" value="P:positive regulation of BMP signaling pathway"/>
    <property type="evidence" value="ECO:0007669"/>
    <property type="project" value="TreeGrafter"/>
</dbReference>
<dbReference type="GO" id="GO:0036122">
    <property type="term" value="F:BMP binding"/>
    <property type="evidence" value="ECO:0007669"/>
    <property type="project" value="TreeGrafter"/>
</dbReference>
<dbReference type="InterPro" id="IPR001007">
    <property type="entry name" value="VWF_dom"/>
</dbReference>